<name>A0AAW4VVV6_9FIRM</name>
<dbReference type="Proteomes" id="UP001198439">
    <property type="component" value="Unassembled WGS sequence"/>
</dbReference>
<evidence type="ECO:0000313" key="1">
    <source>
        <dbReference type="EMBL" id="MCB8610380.1"/>
    </source>
</evidence>
<sequence length="101" mass="12158">MNYELNDIDDDSGRDIQNGLMERNRRRIDVTKISLTYDMNEPETMSKILNLIEPEFFEVDFHDLKKNERCTKQFYAGPKSFEYLCIDRLWIKGFKVNLVER</sequence>
<dbReference type="EMBL" id="JAJDKZ010000017">
    <property type="protein sequence ID" value="MCB8610380.1"/>
    <property type="molecule type" value="Genomic_DNA"/>
</dbReference>
<evidence type="ECO:0000313" key="2">
    <source>
        <dbReference type="Proteomes" id="UP001198439"/>
    </source>
</evidence>
<organism evidence="1 2">
    <name type="scientific">Faecalibacillus faecis</name>
    <dbReference type="NCBI Taxonomy" id="1982628"/>
    <lineage>
        <taxon>Bacteria</taxon>
        <taxon>Bacillati</taxon>
        <taxon>Bacillota</taxon>
        <taxon>Erysipelotrichia</taxon>
        <taxon>Erysipelotrichales</taxon>
        <taxon>Coprobacillaceae</taxon>
        <taxon>Faecalibacillus</taxon>
    </lineage>
</organism>
<dbReference type="RefSeq" id="WP_227279589.1">
    <property type="nucleotide sequence ID" value="NZ_JAJDKR010000016.1"/>
</dbReference>
<reference evidence="1" key="1">
    <citation type="submission" date="2021-10" db="EMBL/GenBank/DDBJ databases">
        <title>Collection of gut derived symbiotic bacterial strains cultured from healthy donors.</title>
        <authorList>
            <person name="Lin H."/>
            <person name="Littmann E."/>
            <person name="Kohout C."/>
            <person name="Pamer E.G."/>
        </authorList>
    </citation>
    <scope>NUCLEOTIDE SEQUENCE</scope>
    <source>
        <strain evidence="1">DFI.4.48</strain>
    </source>
</reference>
<accession>A0AAW4VVV6</accession>
<protein>
    <submittedName>
        <fullName evidence="1">Uncharacterized protein</fullName>
    </submittedName>
</protein>
<comment type="caution">
    <text evidence="1">The sequence shown here is derived from an EMBL/GenBank/DDBJ whole genome shotgun (WGS) entry which is preliminary data.</text>
</comment>
<proteinExistence type="predicted"/>
<gene>
    <name evidence="1" type="ORF">LJD69_07205</name>
</gene>
<dbReference type="AlphaFoldDB" id="A0AAW4VVV6"/>